<accession>A0ACB9D136</accession>
<dbReference type="Proteomes" id="UP001055811">
    <property type="component" value="Linkage Group LG05"/>
</dbReference>
<reference evidence="2" key="1">
    <citation type="journal article" date="2022" name="Mol. Ecol. Resour.">
        <title>The genomes of chicory, endive, great burdock and yacon provide insights into Asteraceae palaeo-polyploidization history and plant inulin production.</title>
        <authorList>
            <person name="Fan W."/>
            <person name="Wang S."/>
            <person name="Wang H."/>
            <person name="Wang A."/>
            <person name="Jiang F."/>
            <person name="Liu H."/>
            <person name="Zhao H."/>
            <person name="Xu D."/>
            <person name="Zhang Y."/>
        </authorList>
    </citation>
    <scope>NUCLEOTIDE SEQUENCE [LARGE SCALE GENOMIC DNA]</scope>
    <source>
        <strain evidence="2">cv. Punajuju</strain>
    </source>
</reference>
<dbReference type="EMBL" id="CM042013">
    <property type="protein sequence ID" value="KAI3740221.1"/>
    <property type="molecule type" value="Genomic_DNA"/>
</dbReference>
<reference evidence="1 2" key="2">
    <citation type="journal article" date="2022" name="Mol. Ecol. Resour.">
        <title>The genomes of chicory, endive, great burdock and yacon provide insights into Asteraceae paleo-polyploidization history and plant inulin production.</title>
        <authorList>
            <person name="Fan W."/>
            <person name="Wang S."/>
            <person name="Wang H."/>
            <person name="Wang A."/>
            <person name="Jiang F."/>
            <person name="Liu H."/>
            <person name="Zhao H."/>
            <person name="Xu D."/>
            <person name="Zhang Y."/>
        </authorList>
    </citation>
    <scope>NUCLEOTIDE SEQUENCE [LARGE SCALE GENOMIC DNA]</scope>
    <source>
        <strain evidence="2">cv. Punajuju</strain>
        <tissue evidence="1">Leaves</tissue>
    </source>
</reference>
<keyword evidence="2" id="KW-1185">Reference proteome</keyword>
<organism evidence="1 2">
    <name type="scientific">Cichorium intybus</name>
    <name type="common">Chicory</name>
    <dbReference type="NCBI Taxonomy" id="13427"/>
    <lineage>
        <taxon>Eukaryota</taxon>
        <taxon>Viridiplantae</taxon>
        <taxon>Streptophyta</taxon>
        <taxon>Embryophyta</taxon>
        <taxon>Tracheophyta</taxon>
        <taxon>Spermatophyta</taxon>
        <taxon>Magnoliopsida</taxon>
        <taxon>eudicotyledons</taxon>
        <taxon>Gunneridae</taxon>
        <taxon>Pentapetalae</taxon>
        <taxon>asterids</taxon>
        <taxon>campanulids</taxon>
        <taxon>Asterales</taxon>
        <taxon>Asteraceae</taxon>
        <taxon>Cichorioideae</taxon>
        <taxon>Cichorieae</taxon>
        <taxon>Cichoriinae</taxon>
        <taxon>Cichorium</taxon>
    </lineage>
</organism>
<gene>
    <name evidence="1" type="ORF">L2E82_30645</name>
</gene>
<sequence length="83" mass="9120">MPRCTLKIEKNHMPPQPVQKSRHPRTRVALTPFRAGRDPLGPAGPTEPDPKDAESFAHASVHTQDRKKPYASTTRAKITPSAG</sequence>
<proteinExistence type="predicted"/>
<evidence type="ECO:0000313" key="2">
    <source>
        <dbReference type="Proteomes" id="UP001055811"/>
    </source>
</evidence>
<evidence type="ECO:0000313" key="1">
    <source>
        <dbReference type="EMBL" id="KAI3740221.1"/>
    </source>
</evidence>
<comment type="caution">
    <text evidence="1">The sequence shown here is derived from an EMBL/GenBank/DDBJ whole genome shotgun (WGS) entry which is preliminary data.</text>
</comment>
<protein>
    <submittedName>
        <fullName evidence="1">Uncharacterized protein</fullName>
    </submittedName>
</protein>
<name>A0ACB9D136_CICIN</name>